<keyword evidence="2" id="KW-1185">Reference proteome</keyword>
<gene>
    <name evidence="1" type="ORF">SE17_02610</name>
</gene>
<dbReference type="AlphaFoldDB" id="A0A0P9D6D9"/>
<reference evidence="1 2" key="1">
    <citation type="submission" date="2015-09" db="EMBL/GenBank/DDBJ databases">
        <title>Draft genome sequence of Kouleothrix aurantiaca JCM 19913.</title>
        <authorList>
            <person name="Hemp J."/>
        </authorList>
    </citation>
    <scope>NUCLEOTIDE SEQUENCE [LARGE SCALE GENOMIC DNA]</scope>
    <source>
        <strain evidence="1 2">COM-B</strain>
    </source>
</reference>
<sequence length="340" mass="35921">MSCDTSARAYCTHIGHQIAPILGMAPPEARAVLLELHELATTRVEAATPAQRSGRTTAQNRLAAARARAEDAAAAEATTALFAEMRSMQPPIPVPSHGEIDPATGLALPKPAAQHGWRAVYETVQAARAGRELPDLAREIIGAFRARSTSTPDAVARAALARMPSLWTTANTTASVGSADAVAETQDLAATAAQLDRRGVAAELREAAVAFREAMQGGGVAFRMARRNLAIAVVTAAGVDRCLACGRYVELDGAHTCPAEPVAAAIPVMEKGTPDRLTQEALAPHLHALSQAPFFPEPLREAVRNSSWQRGWGKLARQLRAHYEQIGQPLPSRAPSKAPA</sequence>
<dbReference type="EMBL" id="LJCR01000030">
    <property type="protein sequence ID" value="KPV54630.1"/>
    <property type="molecule type" value="Genomic_DNA"/>
</dbReference>
<protein>
    <submittedName>
        <fullName evidence="1">Uncharacterized protein</fullName>
    </submittedName>
</protein>
<proteinExistence type="predicted"/>
<evidence type="ECO:0000313" key="1">
    <source>
        <dbReference type="EMBL" id="KPV54630.1"/>
    </source>
</evidence>
<organism evidence="1 2">
    <name type="scientific">Kouleothrix aurantiaca</name>
    <dbReference type="NCBI Taxonomy" id="186479"/>
    <lineage>
        <taxon>Bacteria</taxon>
        <taxon>Bacillati</taxon>
        <taxon>Chloroflexota</taxon>
        <taxon>Chloroflexia</taxon>
        <taxon>Chloroflexales</taxon>
        <taxon>Roseiflexineae</taxon>
        <taxon>Roseiflexaceae</taxon>
        <taxon>Kouleothrix</taxon>
    </lineage>
</organism>
<evidence type="ECO:0000313" key="2">
    <source>
        <dbReference type="Proteomes" id="UP000050509"/>
    </source>
</evidence>
<dbReference type="Proteomes" id="UP000050509">
    <property type="component" value="Unassembled WGS sequence"/>
</dbReference>
<name>A0A0P9D6D9_9CHLR</name>
<feature type="non-terminal residue" evidence="1">
    <location>
        <position position="340"/>
    </location>
</feature>
<comment type="caution">
    <text evidence="1">The sequence shown here is derived from an EMBL/GenBank/DDBJ whole genome shotgun (WGS) entry which is preliminary data.</text>
</comment>
<accession>A0A0P9D6D9</accession>